<dbReference type="Pfam" id="PF02604">
    <property type="entry name" value="PhdYeFM_antitox"/>
    <property type="match status" value="1"/>
</dbReference>
<evidence type="ECO:0000256" key="2">
    <source>
        <dbReference type="RuleBase" id="RU362080"/>
    </source>
</evidence>
<dbReference type="NCBIfam" id="TIGR01552">
    <property type="entry name" value="phd_fam"/>
    <property type="match status" value="1"/>
</dbReference>
<accession>A0ABW6QPP2</accession>
<comment type="caution">
    <text evidence="3">The sequence shown here is derived from an EMBL/GenBank/DDBJ whole genome shotgun (WGS) entry which is preliminary data.</text>
</comment>
<evidence type="ECO:0000256" key="1">
    <source>
        <dbReference type="ARBA" id="ARBA00009981"/>
    </source>
</evidence>
<dbReference type="InterPro" id="IPR006442">
    <property type="entry name" value="Antitoxin_Phd/YefM"/>
</dbReference>
<comment type="similarity">
    <text evidence="1 2">Belongs to the phD/YefM antitoxin family.</text>
</comment>
<protein>
    <recommendedName>
        <fullName evidence="2">Antitoxin</fullName>
    </recommendedName>
</protein>
<dbReference type="RefSeq" id="WP_387716236.1">
    <property type="nucleotide sequence ID" value="NZ_JBIAPI010000002.1"/>
</dbReference>
<keyword evidence="4" id="KW-1185">Reference proteome</keyword>
<sequence length="100" mass="11455">MVETGDQMARKRSERPDVAWPLADAKARLSELIDTVEREGPQVISKHGREVAVVVPIDEWRRRNARQGSLAEFFADSPLRDPELVVTRDRTDPQHRDVIL</sequence>
<comment type="function">
    <text evidence="2">Antitoxin component of a type II toxin-antitoxin (TA) system.</text>
</comment>
<dbReference type="SUPFAM" id="SSF143120">
    <property type="entry name" value="YefM-like"/>
    <property type="match status" value="1"/>
</dbReference>
<evidence type="ECO:0000313" key="3">
    <source>
        <dbReference type="EMBL" id="MFF3223201.1"/>
    </source>
</evidence>
<reference evidence="3 4" key="1">
    <citation type="submission" date="2024-10" db="EMBL/GenBank/DDBJ databases">
        <title>The Natural Products Discovery Center: Release of the First 8490 Sequenced Strains for Exploring Actinobacteria Biosynthetic Diversity.</title>
        <authorList>
            <person name="Kalkreuter E."/>
            <person name="Kautsar S.A."/>
            <person name="Yang D."/>
            <person name="Bader C.D."/>
            <person name="Teijaro C.N."/>
            <person name="Fluegel L."/>
            <person name="Davis C.M."/>
            <person name="Simpson J.R."/>
            <person name="Lauterbach L."/>
            <person name="Steele A.D."/>
            <person name="Gui C."/>
            <person name="Meng S."/>
            <person name="Li G."/>
            <person name="Viehrig K."/>
            <person name="Ye F."/>
            <person name="Su P."/>
            <person name="Kiefer A.F."/>
            <person name="Nichols A."/>
            <person name="Cepeda A.J."/>
            <person name="Yan W."/>
            <person name="Fan B."/>
            <person name="Jiang Y."/>
            <person name="Adhikari A."/>
            <person name="Zheng C.-J."/>
            <person name="Schuster L."/>
            <person name="Cowan T.M."/>
            <person name="Smanski M.J."/>
            <person name="Chevrette M.G."/>
            <person name="De Carvalho L.P.S."/>
            <person name="Shen B."/>
        </authorList>
    </citation>
    <scope>NUCLEOTIDE SEQUENCE [LARGE SCALE GENOMIC DNA]</scope>
    <source>
        <strain evidence="3 4">NPDC003040</strain>
    </source>
</reference>
<dbReference type="Proteomes" id="UP001601948">
    <property type="component" value="Unassembled WGS sequence"/>
</dbReference>
<evidence type="ECO:0000313" key="4">
    <source>
        <dbReference type="Proteomes" id="UP001601948"/>
    </source>
</evidence>
<organism evidence="3 4">
    <name type="scientific">Nocardia suismassiliense</name>
    <dbReference type="NCBI Taxonomy" id="2077092"/>
    <lineage>
        <taxon>Bacteria</taxon>
        <taxon>Bacillati</taxon>
        <taxon>Actinomycetota</taxon>
        <taxon>Actinomycetes</taxon>
        <taxon>Mycobacteriales</taxon>
        <taxon>Nocardiaceae</taxon>
        <taxon>Nocardia</taxon>
    </lineage>
</organism>
<gene>
    <name evidence="3" type="ORF">ACFYV7_10420</name>
</gene>
<proteinExistence type="inferred from homology"/>
<name>A0ABW6QPP2_9NOCA</name>
<dbReference type="EMBL" id="JBIAPI010000002">
    <property type="protein sequence ID" value="MFF3223201.1"/>
    <property type="molecule type" value="Genomic_DNA"/>
</dbReference>
<dbReference type="InterPro" id="IPR036165">
    <property type="entry name" value="YefM-like_sf"/>
</dbReference>
<dbReference type="Gene3D" id="3.40.1620.10">
    <property type="entry name" value="YefM-like domain"/>
    <property type="match status" value="1"/>
</dbReference>